<evidence type="ECO:0000313" key="3">
    <source>
        <dbReference type="EMBL" id="MDX8146950.1"/>
    </source>
</evidence>
<dbReference type="SMART" id="SM00470">
    <property type="entry name" value="ParB"/>
    <property type="match status" value="1"/>
</dbReference>
<protein>
    <submittedName>
        <fullName evidence="3">ParB N-terminal domain-containing protein</fullName>
    </submittedName>
</protein>
<dbReference type="SUPFAM" id="SSF110849">
    <property type="entry name" value="ParB/Sulfiredoxin"/>
    <property type="match status" value="1"/>
</dbReference>
<feature type="compositionally biased region" description="Polar residues" evidence="1">
    <location>
        <begin position="127"/>
        <end position="136"/>
    </location>
</feature>
<dbReference type="RefSeq" id="WP_319979022.1">
    <property type="nucleotide sequence ID" value="NZ_JAXAVU010000013.1"/>
</dbReference>
<evidence type="ECO:0000313" key="4">
    <source>
        <dbReference type="Proteomes" id="UP001285352"/>
    </source>
</evidence>
<dbReference type="InterPro" id="IPR036086">
    <property type="entry name" value="ParB/Sulfiredoxin_sf"/>
</dbReference>
<feature type="region of interest" description="Disordered" evidence="1">
    <location>
        <begin position="127"/>
        <end position="157"/>
    </location>
</feature>
<reference evidence="3 4" key="2">
    <citation type="submission" date="2023-11" db="EMBL/GenBank/DDBJ databases">
        <authorList>
            <person name="Lara A.C."/>
            <person name="Chronakova A."/>
        </authorList>
    </citation>
    <scope>NUCLEOTIDE SEQUENCE [LARGE SCALE GENOMIC DNA]</scope>
    <source>
        <strain evidence="3 4">BCCO 10_0061</strain>
    </source>
</reference>
<gene>
    <name evidence="3" type="ORF">SK854_32880</name>
</gene>
<feature type="domain" description="ParB-like N-terminal" evidence="2">
    <location>
        <begin position="1"/>
        <end position="78"/>
    </location>
</feature>
<feature type="compositionally biased region" description="Basic and acidic residues" evidence="1">
    <location>
        <begin position="137"/>
        <end position="156"/>
    </location>
</feature>
<name>A0ABU4V585_9PSEU</name>
<organism evidence="3 4">
    <name type="scientific">Lentzea sokolovensis</name>
    <dbReference type="NCBI Taxonomy" id="3095429"/>
    <lineage>
        <taxon>Bacteria</taxon>
        <taxon>Bacillati</taxon>
        <taxon>Actinomycetota</taxon>
        <taxon>Actinomycetes</taxon>
        <taxon>Pseudonocardiales</taxon>
        <taxon>Pseudonocardiaceae</taxon>
        <taxon>Lentzea</taxon>
    </lineage>
</organism>
<proteinExistence type="predicted"/>
<sequence length="298" mass="32317">MLPADSPRLSGEKIEHARLLAGVGVLLPPIVVHRSSMRVIDGMHRLEAARMRGDDTIAVRFHDGLDVDLFVLAVELNRAHGLPLSRADRRAAAQRIIESHPEWSDRRIASIAGLAAATVGSIRRCSTVQSEQSNTRVGKDGRIRPSDGGEGRRRAGELLTENPAASLRDIARAAGVSPATVGDVRARLARGETPDIRRQPVVAAAGAPDVPHENAAGAVGLMTSLKRDPSLRFTELGRVLIRLLDCSSMDVKQLDDLVRSVPPHQRATVVRLAHERAGVWRTFADRLGRESDTEMRSA</sequence>
<comment type="caution">
    <text evidence="3">The sequence shown here is derived from an EMBL/GenBank/DDBJ whole genome shotgun (WGS) entry which is preliminary data.</text>
</comment>
<dbReference type="InterPro" id="IPR003115">
    <property type="entry name" value="ParB_N"/>
</dbReference>
<evidence type="ECO:0000256" key="1">
    <source>
        <dbReference type="SAM" id="MobiDB-lite"/>
    </source>
</evidence>
<keyword evidence="4" id="KW-1185">Reference proteome</keyword>
<dbReference type="Proteomes" id="UP001285352">
    <property type="component" value="Unassembled WGS sequence"/>
</dbReference>
<dbReference type="EMBL" id="JAXAVU010000013">
    <property type="protein sequence ID" value="MDX8146950.1"/>
    <property type="molecule type" value="Genomic_DNA"/>
</dbReference>
<dbReference type="Gene3D" id="3.90.1530.10">
    <property type="entry name" value="Conserved hypothetical protein from pyrococcus furiosus pfu- 392566-001, ParB domain"/>
    <property type="match status" value="1"/>
</dbReference>
<evidence type="ECO:0000259" key="2">
    <source>
        <dbReference type="SMART" id="SM00470"/>
    </source>
</evidence>
<dbReference type="Gene3D" id="1.10.357.10">
    <property type="entry name" value="Tetracycline Repressor, domain 2"/>
    <property type="match status" value="1"/>
</dbReference>
<accession>A0ABU4V585</accession>
<reference evidence="3 4" key="1">
    <citation type="submission" date="2023-11" db="EMBL/GenBank/DDBJ databases">
        <title>Lentzea sokolovensis, sp. nov., Lentzea kristufkii, sp. nov., and Lentzea miocenensis, sp. nov., rare actinobacteria from Sokolov Coal Basin, Miocene lacustrine sediment, Czech Republic.</title>
        <authorList>
            <person name="Lara A."/>
            <person name="Kotroba L."/>
            <person name="Nouioui I."/>
            <person name="Neumann-Schaal M."/>
            <person name="Mast Y."/>
            <person name="Chronakova A."/>
        </authorList>
    </citation>
    <scope>NUCLEOTIDE SEQUENCE [LARGE SCALE GENOMIC DNA]</scope>
    <source>
        <strain evidence="3 4">BCCO 10_0061</strain>
    </source>
</reference>